<dbReference type="GO" id="GO:0020037">
    <property type="term" value="F:heme binding"/>
    <property type="evidence" value="ECO:0007669"/>
    <property type="project" value="InterPro"/>
</dbReference>
<dbReference type="AlphaFoldDB" id="A0A1J7C9M9"/>
<dbReference type="GO" id="GO:0009055">
    <property type="term" value="F:electron transfer activity"/>
    <property type="evidence" value="ECO:0007669"/>
    <property type="project" value="InterPro"/>
</dbReference>
<dbReference type="SUPFAM" id="SSF46626">
    <property type="entry name" value="Cytochrome c"/>
    <property type="match status" value="1"/>
</dbReference>
<keyword evidence="7" id="KW-1185">Reference proteome</keyword>
<sequence length="136" mass="14998">MNNMKKVLFLSAVLAFASCKKEKAEDPVQDPTENYSEGHSAEVKTPEALGKELFEGPGNCASCHQPDQKVIGPSIKEIAKIYKDKNADLVAFLKGNSEPIVDPSQFSVMQTNLPITKAMSDEELKAIETYMYSQLK</sequence>
<keyword evidence="3 4" id="KW-0408">Iron</keyword>
<accession>A0A1J7C9M9</accession>
<dbReference type="EMBL" id="MLFK01000005">
    <property type="protein sequence ID" value="OIV42401.1"/>
    <property type="molecule type" value="Genomic_DNA"/>
</dbReference>
<evidence type="ECO:0000256" key="4">
    <source>
        <dbReference type="PROSITE-ProRule" id="PRU00433"/>
    </source>
</evidence>
<keyword evidence="1 4" id="KW-0349">Heme</keyword>
<dbReference type="Proteomes" id="UP000182826">
    <property type="component" value="Unassembled WGS sequence"/>
</dbReference>
<dbReference type="InterPro" id="IPR036909">
    <property type="entry name" value="Cyt_c-like_dom_sf"/>
</dbReference>
<dbReference type="GO" id="GO:0046872">
    <property type="term" value="F:metal ion binding"/>
    <property type="evidence" value="ECO:0007669"/>
    <property type="project" value="UniProtKB-KW"/>
</dbReference>
<dbReference type="PROSITE" id="PS51257">
    <property type="entry name" value="PROKAR_LIPOPROTEIN"/>
    <property type="match status" value="1"/>
</dbReference>
<proteinExistence type="predicted"/>
<evidence type="ECO:0000313" key="6">
    <source>
        <dbReference type="EMBL" id="OIV42401.1"/>
    </source>
</evidence>
<comment type="caution">
    <text evidence="6">The sequence shown here is derived from an EMBL/GenBank/DDBJ whole genome shotgun (WGS) entry which is preliminary data.</text>
</comment>
<evidence type="ECO:0000256" key="3">
    <source>
        <dbReference type="ARBA" id="ARBA00023004"/>
    </source>
</evidence>
<evidence type="ECO:0000259" key="5">
    <source>
        <dbReference type="PROSITE" id="PS51007"/>
    </source>
</evidence>
<evidence type="ECO:0000313" key="7">
    <source>
        <dbReference type="Proteomes" id="UP000182826"/>
    </source>
</evidence>
<protein>
    <submittedName>
        <fullName evidence="6">Cytochrome C552</fullName>
    </submittedName>
</protein>
<dbReference type="Gene3D" id="1.10.760.10">
    <property type="entry name" value="Cytochrome c-like domain"/>
    <property type="match status" value="1"/>
</dbReference>
<feature type="domain" description="Cytochrome c" evidence="5">
    <location>
        <begin position="45"/>
        <end position="135"/>
    </location>
</feature>
<name>A0A1J7C9M9_FLAJO</name>
<organism evidence="6 7">
    <name type="scientific">Flavobacterium johnsoniae</name>
    <name type="common">Cytophaga johnsonae</name>
    <dbReference type="NCBI Taxonomy" id="986"/>
    <lineage>
        <taxon>Bacteria</taxon>
        <taxon>Pseudomonadati</taxon>
        <taxon>Bacteroidota</taxon>
        <taxon>Flavobacteriia</taxon>
        <taxon>Flavobacteriales</taxon>
        <taxon>Flavobacteriaceae</taxon>
        <taxon>Flavobacterium</taxon>
    </lineage>
</organism>
<keyword evidence="2 4" id="KW-0479">Metal-binding</keyword>
<reference evidence="6 7" key="1">
    <citation type="submission" date="2016-10" db="EMBL/GenBank/DDBJ databases">
        <title>Draft Genome Sequence of Rhizobacteria Flavobacterium johnsoniae CI04.</title>
        <authorList>
            <person name="Bravo J.I."/>
            <person name="Lozano G.L."/>
            <person name="Handelsman J."/>
        </authorList>
    </citation>
    <scope>NUCLEOTIDE SEQUENCE [LARGE SCALE GENOMIC DNA]</scope>
    <source>
        <strain evidence="6 7">CI04</strain>
    </source>
</reference>
<evidence type="ECO:0000256" key="1">
    <source>
        <dbReference type="ARBA" id="ARBA00022617"/>
    </source>
</evidence>
<dbReference type="Pfam" id="PF00034">
    <property type="entry name" value="Cytochrom_C"/>
    <property type="match status" value="1"/>
</dbReference>
<dbReference type="InterPro" id="IPR009056">
    <property type="entry name" value="Cyt_c-like_dom"/>
</dbReference>
<evidence type="ECO:0000256" key="2">
    <source>
        <dbReference type="ARBA" id="ARBA00022723"/>
    </source>
</evidence>
<gene>
    <name evidence="6" type="ORF">BKM63_05845</name>
</gene>
<dbReference type="PROSITE" id="PS51007">
    <property type="entry name" value="CYTC"/>
    <property type="match status" value="1"/>
</dbReference>